<organism evidence="3 4">
    <name type="scientific">Kordiimonas lacus</name>
    <dbReference type="NCBI Taxonomy" id="637679"/>
    <lineage>
        <taxon>Bacteria</taxon>
        <taxon>Pseudomonadati</taxon>
        <taxon>Pseudomonadota</taxon>
        <taxon>Alphaproteobacteria</taxon>
        <taxon>Kordiimonadales</taxon>
        <taxon>Kordiimonadaceae</taxon>
        <taxon>Kordiimonas</taxon>
    </lineage>
</organism>
<dbReference type="PRINTS" id="PR00111">
    <property type="entry name" value="ABHYDROLASE"/>
</dbReference>
<feature type="domain" description="AB hydrolase-1" evidence="2">
    <location>
        <begin position="12"/>
        <end position="240"/>
    </location>
</feature>
<dbReference type="PANTHER" id="PTHR46118">
    <property type="entry name" value="PROTEIN ABHD11"/>
    <property type="match status" value="1"/>
</dbReference>
<dbReference type="InterPro" id="IPR029058">
    <property type="entry name" value="AB_hydrolase_fold"/>
</dbReference>
<dbReference type="EMBL" id="FNAK01000007">
    <property type="protein sequence ID" value="SDE50488.1"/>
    <property type="molecule type" value="Genomic_DNA"/>
</dbReference>
<reference evidence="3 4" key="1">
    <citation type="submission" date="2016-10" db="EMBL/GenBank/DDBJ databases">
        <authorList>
            <person name="de Groot N.N."/>
        </authorList>
    </citation>
    <scope>NUCLEOTIDE SEQUENCE [LARGE SCALE GENOMIC DNA]</scope>
    <source>
        <strain evidence="3 4">CGMCC 1.9109</strain>
    </source>
</reference>
<keyword evidence="4" id="KW-1185">Reference proteome</keyword>
<sequence>MDLFYRTRGDGPPLVMLHGLFGSGDNLGGLARAMENEFRMVMVDHRNHGRSPHVPTNSYGEMAEDILDVMDREGIDKAHVFGHSMGGKVAMQMALLAPDRVDRMVVGDISPVAYSHHHDTILEGMGKVADAAPQDRAGAEAILTSYVQEPDVLSFLLTNWRRGNDGTWRWRLNIDAIRDDYGSISAAVEGDPVDTPVLFLRGGDSDYVTAEHRDTILKLFPNATVRTVEGTGHWLHAEKPDLVARVITRFLKDEL</sequence>
<protein>
    <submittedName>
        <fullName evidence="3">Esterase</fullName>
    </submittedName>
</protein>
<dbReference type="InterPro" id="IPR000073">
    <property type="entry name" value="AB_hydrolase_1"/>
</dbReference>
<name>A0A1G7DFW6_9PROT</name>
<dbReference type="Gene3D" id="3.40.50.1820">
    <property type="entry name" value="alpha/beta hydrolase"/>
    <property type="match status" value="1"/>
</dbReference>
<dbReference type="AlphaFoldDB" id="A0A1G7DFW6"/>
<dbReference type="InterPro" id="IPR000639">
    <property type="entry name" value="Epox_hydrolase-like"/>
</dbReference>
<gene>
    <name evidence="3" type="ORF">SAMN04488071_3099</name>
</gene>
<evidence type="ECO:0000313" key="4">
    <source>
        <dbReference type="Proteomes" id="UP000183685"/>
    </source>
</evidence>
<evidence type="ECO:0000256" key="1">
    <source>
        <dbReference type="ARBA" id="ARBA00022801"/>
    </source>
</evidence>
<dbReference type="SUPFAM" id="SSF53474">
    <property type="entry name" value="alpha/beta-Hydrolases"/>
    <property type="match status" value="1"/>
</dbReference>
<evidence type="ECO:0000313" key="3">
    <source>
        <dbReference type="EMBL" id="SDE50488.1"/>
    </source>
</evidence>
<dbReference type="PANTHER" id="PTHR46118:SF4">
    <property type="entry name" value="PROTEIN ABHD11"/>
    <property type="match status" value="1"/>
</dbReference>
<dbReference type="STRING" id="637679.GCA_001550055_02207"/>
<dbReference type="Pfam" id="PF00561">
    <property type="entry name" value="Abhydrolase_1"/>
    <property type="match status" value="1"/>
</dbReference>
<dbReference type="OrthoDB" id="9808398at2"/>
<keyword evidence="1" id="KW-0378">Hydrolase</keyword>
<dbReference type="PRINTS" id="PR00412">
    <property type="entry name" value="EPOXHYDRLASE"/>
</dbReference>
<proteinExistence type="predicted"/>
<accession>A0A1G7DFW6</accession>
<evidence type="ECO:0000259" key="2">
    <source>
        <dbReference type="Pfam" id="PF00561"/>
    </source>
</evidence>
<dbReference type="GO" id="GO:0016787">
    <property type="term" value="F:hydrolase activity"/>
    <property type="evidence" value="ECO:0007669"/>
    <property type="project" value="UniProtKB-KW"/>
</dbReference>
<dbReference type="Proteomes" id="UP000183685">
    <property type="component" value="Unassembled WGS sequence"/>
</dbReference>
<dbReference type="RefSeq" id="WP_068304954.1">
    <property type="nucleotide sequence ID" value="NZ_FNAK01000007.1"/>
</dbReference>